<accession>A0AA36UMC2</accession>
<evidence type="ECO:0000313" key="1">
    <source>
        <dbReference type="EMBL" id="EGQ9133646.1"/>
    </source>
</evidence>
<reference evidence="1" key="1">
    <citation type="submission" date="2019-11" db="EMBL/GenBank/DDBJ databases">
        <authorList>
            <consortium name="PulseNet: The National Subtyping Network for Foodborne Disease Surveillance"/>
            <person name="Tarr C.L."/>
            <person name="Trees E."/>
            <person name="Katz L.S."/>
            <person name="Carleton-Romer H.A."/>
            <person name="Stroika S."/>
            <person name="Kucerova Z."/>
            <person name="Roache K.F."/>
            <person name="Sabol A.L."/>
            <person name="Besser J."/>
            <person name="Gerner-Smidt P."/>
        </authorList>
    </citation>
    <scope>NUCLEOTIDE SEQUENCE</scope>
    <source>
        <strain evidence="1">PNUSAV001129</strain>
    </source>
</reference>
<protein>
    <submittedName>
        <fullName evidence="1">Uncharacterized protein</fullName>
    </submittedName>
</protein>
<dbReference type="EMBL" id="AAXMUW010000001">
    <property type="protein sequence ID" value="EGQ9133646.1"/>
    <property type="molecule type" value="Genomic_DNA"/>
</dbReference>
<dbReference type="Proteomes" id="UP000714625">
    <property type="component" value="Unassembled WGS sequence"/>
</dbReference>
<name>A0AA36UMC2_VIBAL</name>
<proteinExistence type="predicted"/>
<sequence length="172" mass="19658">MKELQEIVSNKVNDMVSNGVLEKAIEDAVDKCITKVLEDQFRSYGEFSKQMENIIQSKLRIDPDSISIPTYEDQMAKVMNNTLNKFMTSEAMTRFEKMAADKFGALPTEMPVTDFINTIVENWRSGDDFDKEDMSYEADVQIEPSRYSTNSFRLKIDSGKVSSSYSSFFKSS</sequence>
<organism evidence="1 2">
    <name type="scientific">Vibrio alginolyticus</name>
    <dbReference type="NCBI Taxonomy" id="663"/>
    <lineage>
        <taxon>Bacteria</taxon>
        <taxon>Pseudomonadati</taxon>
        <taxon>Pseudomonadota</taxon>
        <taxon>Gammaproteobacteria</taxon>
        <taxon>Vibrionales</taxon>
        <taxon>Vibrionaceae</taxon>
        <taxon>Vibrio</taxon>
    </lineage>
</organism>
<gene>
    <name evidence="1" type="ORF">GHY86_00575</name>
</gene>
<dbReference type="AlphaFoldDB" id="A0AA36UMC2"/>
<comment type="caution">
    <text evidence="1">The sequence shown here is derived from an EMBL/GenBank/DDBJ whole genome shotgun (WGS) entry which is preliminary data.</text>
</comment>
<evidence type="ECO:0000313" key="2">
    <source>
        <dbReference type="Proteomes" id="UP000714625"/>
    </source>
</evidence>